<dbReference type="PANTHER" id="PTHR30386:SF24">
    <property type="entry name" value="MULTIDRUG RESISTANCE EFFLUX PUMP"/>
    <property type="match status" value="1"/>
</dbReference>
<dbReference type="Pfam" id="PF25917">
    <property type="entry name" value="BSH_RND"/>
    <property type="match status" value="1"/>
</dbReference>
<evidence type="ECO:0000256" key="3">
    <source>
        <dbReference type="SAM" id="Phobius"/>
    </source>
</evidence>
<keyword evidence="7" id="KW-1185">Reference proteome</keyword>
<dbReference type="GO" id="GO:0055085">
    <property type="term" value="P:transmembrane transport"/>
    <property type="evidence" value="ECO:0007669"/>
    <property type="project" value="InterPro"/>
</dbReference>
<feature type="compositionally biased region" description="Low complexity" evidence="2">
    <location>
        <begin position="1"/>
        <end position="38"/>
    </location>
</feature>
<dbReference type="AlphaFoldDB" id="A0AAE3T157"/>
<protein>
    <submittedName>
        <fullName evidence="6">HlyD family secretion protein</fullName>
    </submittedName>
</protein>
<organism evidence="6 7">
    <name type="scientific">Xenophilus arseniciresistens</name>
    <dbReference type="NCBI Taxonomy" id="1283306"/>
    <lineage>
        <taxon>Bacteria</taxon>
        <taxon>Pseudomonadati</taxon>
        <taxon>Pseudomonadota</taxon>
        <taxon>Betaproteobacteria</taxon>
        <taxon>Burkholderiales</taxon>
        <taxon>Comamonadaceae</taxon>
        <taxon>Xenophilus</taxon>
    </lineage>
</organism>
<evidence type="ECO:0000313" key="7">
    <source>
        <dbReference type="Proteomes" id="UP001212602"/>
    </source>
</evidence>
<dbReference type="InterPro" id="IPR050739">
    <property type="entry name" value="MFP"/>
</dbReference>
<feature type="coiled-coil region" evidence="1">
    <location>
        <begin position="131"/>
        <end position="158"/>
    </location>
</feature>
<dbReference type="RefSeq" id="WP_271428894.1">
    <property type="nucleotide sequence ID" value="NZ_JAQIPB010000007.1"/>
</dbReference>
<dbReference type="Gene3D" id="2.40.50.100">
    <property type="match status" value="1"/>
</dbReference>
<dbReference type="EMBL" id="JAQIPB010000007">
    <property type="protein sequence ID" value="MDA7417651.1"/>
    <property type="molecule type" value="Genomic_DNA"/>
</dbReference>
<evidence type="ECO:0000259" key="5">
    <source>
        <dbReference type="Pfam" id="PF25954"/>
    </source>
</evidence>
<evidence type="ECO:0000313" key="6">
    <source>
        <dbReference type="EMBL" id="MDA7417651.1"/>
    </source>
</evidence>
<sequence>MNDSTTTATTTTTAAATPTSSGPLPDGASAPAAPSAAPASPPKLVKASRRTLVLMAGVALVGVALVLWAWRLGPFATSVVHTDDAYVRGQVTVLAPQVSGYVAEVAVKDFANVKAGDVLLRIDDRIYAGKVQQAQAQLEAARAQLANAEQAQAQNRANLQARQATQAAARAEATRAAADLQRVEELVQRGSVSQRERDQARATAQLAQANVQKSQADIAIGHEQIKATQVSRAGLQAQVSAAEAQLQLAQIDLANTVVRAPRDGQVGEASARPGQYVTAGSQLFFLVPDQLWVVANFKETQMAHVQPGQRARFAVDALEGQVLTGHVERIAPATGSEFSVLRADNASGNFTKVVQRLPVRIAIDPGQSAAARLRPGMSVIAHVDTATDAAPTPHAALATGVAGARP</sequence>
<keyword evidence="3" id="KW-0812">Transmembrane</keyword>
<comment type="caution">
    <text evidence="6">The sequence shown here is derived from an EMBL/GenBank/DDBJ whole genome shotgun (WGS) entry which is preliminary data.</text>
</comment>
<dbReference type="InterPro" id="IPR058625">
    <property type="entry name" value="MdtA-like_BSH"/>
</dbReference>
<feature type="transmembrane region" description="Helical" evidence="3">
    <location>
        <begin position="52"/>
        <end position="70"/>
    </location>
</feature>
<gene>
    <name evidence="6" type="ORF">PGB34_14910</name>
</gene>
<keyword evidence="3" id="KW-1133">Transmembrane helix</keyword>
<dbReference type="Pfam" id="PF25954">
    <property type="entry name" value="Beta-barrel_RND_2"/>
    <property type="match status" value="1"/>
</dbReference>
<evidence type="ECO:0000256" key="2">
    <source>
        <dbReference type="SAM" id="MobiDB-lite"/>
    </source>
</evidence>
<reference evidence="6" key="1">
    <citation type="submission" date="2023-01" db="EMBL/GenBank/DDBJ databases">
        <title>Xenophilus mangrovi sp. nov., isolated from soil of Mangrove nature reserve.</title>
        <authorList>
            <person name="Xu S."/>
            <person name="Liu Z."/>
            <person name="Xu Y."/>
        </authorList>
    </citation>
    <scope>NUCLEOTIDE SEQUENCE</scope>
    <source>
        <strain evidence="6">YW8</strain>
    </source>
</reference>
<dbReference type="PRINTS" id="PR01490">
    <property type="entry name" value="RTXTOXIND"/>
</dbReference>
<dbReference type="SUPFAM" id="SSF111369">
    <property type="entry name" value="HlyD-like secretion proteins"/>
    <property type="match status" value="3"/>
</dbReference>
<evidence type="ECO:0000259" key="4">
    <source>
        <dbReference type="Pfam" id="PF25917"/>
    </source>
</evidence>
<accession>A0AAE3T157</accession>
<dbReference type="Gene3D" id="1.10.287.470">
    <property type="entry name" value="Helix hairpin bin"/>
    <property type="match status" value="2"/>
</dbReference>
<dbReference type="Gene3D" id="2.40.30.170">
    <property type="match status" value="1"/>
</dbReference>
<dbReference type="Proteomes" id="UP001212602">
    <property type="component" value="Unassembled WGS sequence"/>
</dbReference>
<dbReference type="PANTHER" id="PTHR30386">
    <property type="entry name" value="MEMBRANE FUSION SUBUNIT OF EMRAB-TOLC MULTIDRUG EFFLUX PUMP"/>
    <property type="match status" value="1"/>
</dbReference>
<keyword evidence="3" id="KW-0472">Membrane</keyword>
<keyword evidence="1" id="KW-0175">Coiled coil</keyword>
<proteinExistence type="predicted"/>
<evidence type="ECO:0000256" key="1">
    <source>
        <dbReference type="SAM" id="Coils"/>
    </source>
</evidence>
<feature type="region of interest" description="Disordered" evidence="2">
    <location>
        <begin position="1"/>
        <end position="42"/>
    </location>
</feature>
<dbReference type="InterPro" id="IPR058792">
    <property type="entry name" value="Beta-barrel_RND_2"/>
</dbReference>
<feature type="domain" description="CusB-like beta-barrel" evidence="5">
    <location>
        <begin position="290"/>
        <end position="334"/>
    </location>
</feature>
<feature type="domain" description="Multidrug resistance protein MdtA-like barrel-sandwich hybrid" evidence="4">
    <location>
        <begin position="94"/>
        <end position="287"/>
    </location>
</feature>
<feature type="coiled-coil region" evidence="1">
    <location>
        <begin position="197"/>
        <end position="252"/>
    </location>
</feature>
<name>A0AAE3T157_9BURK</name>